<keyword evidence="2" id="KW-1185">Reference proteome</keyword>
<name>A0AAP0JDC6_9MAGN</name>
<organism evidence="1 2">
    <name type="scientific">Stephania japonica</name>
    <dbReference type="NCBI Taxonomy" id="461633"/>
    <lineage>
        <taxon>Eukaryota</taxon>
        <taxon>Viridiplantae</taxon>
        <taxon>Streptophyta</taxon>
        <taxon>Embryophyta</taxon>
        <taxon>Tracheophyta</taxon>
        <taxon>Spermatophyta</taxon>
        <taxon>Magnoliopsida</taxon>
        <taxon>Ranunculales</taxon>
        <taxon>Menispermaceae</taxon>
        <taxon>Menispermoideae</taxon>
        <taxon>Cissampelideae</taxon>
        <taxon>Stephania</taxon>
    </lineage>
</organism>
<comment type="caution">
    <text evidence="1">The sequence shown here is derived from an EMBL/GenBank/DDBJ whole genome shotgun (WGS) entry which is preliminary data.</text>
</comment>
<dbReference type="Proteomes" id="UP001417504">
    <property type="component" value="Unassembled WGS sequence"/>
</dbReference>
<dbReference type="EMBL" id="JBBNAE010000004">
    <property type="protein sequence ID" value="KAK9131480.1"/>
    <property type="molecule type" value="Genomic_DNA"/>
</dbReference>
<gene>
    <name evidence="1" type="ORF">Sjap_011967</name>
</gene>
<reference evidence="1 2" key="1">
    <citation type="submission" date="2024-01" db="EMBL/GenBank/DDBJ databases">
        <title>Genome assemblies of Stephania.</title>
        <authorList>
            <person name="Yang L."/>
        </authorList>
    </citation>
    <scope>NUCLEOTIDE SEQUENCE [LARGE SCALE GENOMIC DNA]</scope>
    <source>
        <strain evidence="1">QJT</strain>
        <tissue evidence="1">Leaf</tissue>
    </source>
</reference>
<proteinExistence type="predicted"/>
<dbReference type="AlphaFoldDB" id="A0AAP0JDC6"/>
<evidence type="ECO:0000313" key="1">
    <source>
        <dbReference type="EMBL" id="KAK9131480.1"/>
    </source>
</evidence>
<sequence>MEGIEDLPRQMIPLRFPFAIRFAFVRLFLDQIYRTSSSNADFQITKDVSDVALMMDKNKQTGFQSGGSGVIGFRLYLMASMHITNQ</sequence>
<protein>
    <submittedName>
        <fullName evidence="1">Uncharacterized protein</fullName>
    </submittedName>
</protein>
<evidence type="ECO:0000313" key="2">
    <source>
        <dbReference type="Proteomes" id="UP001417504"/>
    </source>
</evidence>
<accession>A0AAP0JDC6</accession>